<dbReference type="CDD" id="cd00448">
    <property type="entry name" value="YjgF_YER057c_UK114_family"/>
    <property type="match status" value="1"/>
</dbReference>
<dbReference type="EMBL" id="JAWRVE010000015">
    <property type="protein sequence ID" value="KAL1876942.1"/>
    <property type="molecule type" value="Genomic_DNA"/>
</dbReference>
<dbReference type="Pfam" id="PF01042">
    <property type="entry name" value="Ribonuc_L-PSP"/>
    <property type="match status" value="1"/>
</dbReference>
<feature type="region of interest" description="Disordered" evidence="1">
    <location>
        <begin position="1"/>
        <end position="20"/>
    </location>
</feature>
<evidence type="ECO:0000313" key="2">
    <source>
        <dbReference type="EMBL" id="KAL1876942.1"/>
    </source>
</evidence>
<proteinExistence type="predicted"/>
<gene>
    <name evidence="2" type="ORF">Daus18300_002549</name>
</gene>
<evidence type="ECO:0008006" key="4">
    <source>
        <dbReference type="Google" id="ProtNLM"/>
    </source>
</evidence>
<keyword evidence="3" id="KW-1185">Reference proteome</keyword>
<reference evidence="2 3" key="1">
    <citation type="journal article" date="2024" name="IMA Fungus">
        <title>IMA Genome - F19 : A genome assembly and annotation guide to empower mycologists, including annotated draft genome sequences of Ceratocystis pirilliformis, Diaporthe australafricana, Fusarium ophioides, Paecilomyces lecythidis, and Sporothrix stenoceras.</title>
        <authorList>
            <person name="Aylward J."/>
            <person name="Wilson A.M."/>
            <person name="Visagie C.M."/>
            <person name="Spraker J."/>
            <person name="Barnes I."/>
            <person name="Buitendag C."/>
            <person name="Ceriani C."/>
            <person name="Del Mar Angel L."/>
            <person name="du Plessis D."/>
            <person name="Fuchs T."/>
            <person name="Gasser K."/>
            <person name="Kramer D."/>
            <person name="Li W."/>
            <person name="Munsamy K."/>
            <person name="Piso A."/>
            <person name="Price J.L."/>
            <person name="Sonnekus B."/>
            <person name="Thomas C."/>
            <person name="van der Nest A."/>
            <person name="van Dijk A."/>
            <person name="van Heerden A."/>
            <person name="van Vuuren N."/>
            <person name="Yilmaz N."/>
            <person name="Duong T.A."/>
            <person name="van der Merwe N.A."/>
            <person name="Wingfield M.J."/>
            <person name="Wingfield B.D."/>
        </authorList>
    </citation>
    <scope>NUCLEOTIDE SEQUENCE [LARGE SCALE GENOMIC DNA]</scope>
    <source>
        <strain evidence="2 3">CMW 18300</strain>
    </source>
</reference>
<dbReference type="InterPro" id="IPR006175">
    <property type="entry name" value="YjgF/YER057c/UK114"/>
</dbReference>
<dbReference type="InterPro" id="IPR035959">
    <property type="entry name" value="RutC-like_sf"/>
</dbReference>
<name>A0ABR3XN70_9PEZI</name>
<comment type="caution">
    <text evidence="2">The sequence shown here is derived from an EMBL/GenBank/DDBJ whole genome shotgun (WGS) entry which is preliminary data.</text>
</comment>
<sequence>MASNINSTKPRAFNPEGVPAPPPTYKHVAVTPLLPSSRLITLAGMTGCDPASSDNPHTVREQAPLAHEKILKALAAADATPRDIVQVKHYIVKETGDAEVDRLDVVDRGWGELWIEFMDRTAEGHRPPDTVVGVASLATRETLYECEVWAVVSK</sequence>
<dbReference type="Gene3D" id="3.30.1330.40">
    <property type="entry name" value="RutC-like"/>
    <property type="match status" value="1"/>
</dbReference>
<evidence type="ECO:0000256" key="1">
    <source>
        <dbReference type="SAM" id="MobiDB-lite"/>
    </source>
</evidence>
<protein>
    <recommendedName>
        <fullName evidence="4">YjgF-like protein</fullName>
    </recommendedName>
</protein>
<accession>A0ABR3XN70</accession>
<dbReference type="Proteomes" id="UP001583177">
    <property type="component" value="Unassembled WGS sequence"/>
</dbReference>
<dbReference type="SUPFAM" id="SSF55298">
    <property type="entry name" value="YjgF-like"/>
    <property type="match status" value="1"/>
</dbReference>
<evidence type="ECO:0000313" key="3">
    <source>
        <dbReference type="Proteomes" id="UP001583177"/>
    </source>
</evidence>
<organism evidence="2 3">
    <name type="scientific">Diaporthe australafricana</name>
    <dbReference type="NCBI Taxonomy" id="127596"/>
    <lineage>
        <taxon>Eukaryota</taxon>
        <taxon>Fungi</taxon>
        <taxon>Dikarya</taxon>
        <taxon>Ascomycota</taxon>
        <taxon>Pezizomycotina</taxon>
        <taxon>Sordariomycetes</taxon>
        <taxon>Sordariomycetidae</taxon>
        <taxon>Diaporthales</taxon>
        <taxon>Diaporthaceae</taxon>
        <taxon>Diaporthe</taxon>
    </lineage>
</organism>